<sequence length="36" mass="4250">MSVCLPQHFTHTHKCIRVKLAQCHYCFTVFDPQLNC</sequence>
<reference evidence="1" key="2">
    <citation type="journal article" date="2015" name="Data Brief">
        <title>Shoot transcriptome of the giant reed, Arundo donax.</title>
        <authorList>
            <person name="Barrero R.A."/>
            <person name="Guerrero F.D."/>
            <person name="Moolhuijzen P."/>
            <person name="Goolsby J.A."/>
            <person name="Tidwell J."/>
            <person name="Bellgard S.E."/>
            <person name="Bellgard M.I."/>
        </authorList>
    </citation>
    <scope>NUCLEOTIDE SEQUENCE</scope>
    <source>
        <tissue evidence="1">Shoot tissue taken approximately 20 cm above the soil surface</tissue>
    </source>
</reference>
<dbReference type="EMBL" id="GBRH01159576">
    <property type="protein sequence ID" value="JAE38320.1"/>
    <property type="molecule type" value="Transcribed_RNA"/>
</dbReference>
<proteinExistence type="predicted"/>
<reference evidence="1" key="1">
    <citation type="submission" date="2014-09" db="EMBL/GenBank/DDBJ databases">
        <authorList>
            <person name="Magalhaes I.L.F."/>
            <person name="Oliveira U."/>
            <person name="Santos F.R."/>
            <person name="Vidigal T.H.D.A."/>
            <person name="Brescovit A.D."/>
            <person name="Santos A.J."/>
        </authorList>
    </citation>
    <scope>NUCLEOTIDE SEQUENCE</scope>
    <source>
        <tissue evidence="1">Shoot tissue taken approximately 20 cm above the soil surface</tissue>
    </source>
</reference>
<evidence type="ECO:0000313" key="1">
    <source>
        <dbReference type="EMBL" id="JAE38320.1"/>
    </source>
</evidence>
<dbReference type="AlphaFoldDB" id="A0A0A9HMD3"/>
<name>A0A0A9HMD3_ARUDO</name>
<protein>
    <submittedName>
        <fullName evidence="1">Uncharacterized protein</fullName>
    </submittedName>
</protein>
<organism evidence="1">
    <name type="scientific">Arundo donax</name>
    <name type="common">Giant reed</name>
    <name type="synonym">Donax arundinaceus</name>
    <dbReference type="NCBI Taxonomy" id="35708"/>
    <lineage>
        <taxon>Eukaryota</taxon>
        <taxon>Viridiplantae</taxon>
        <taxon>Streptophyta</taxon>
        <taxon>Embryophyta</taxon>
        <taxon>Tracheophyta</taxon>
        <taxon>Spermatophyta</taxon>
        <taxon>Magnoliopsida</taxon>
        <taxon>Liliopsida</taxon>
        <taxon>Poales</taxon>
        <taxon>Poaceae</taxon>
        <taxon>PACMAD clade</taxon>
        <taxon>Arundinoideae</taxon>
        <taxon>Arundineae</taxon>
        <taxon>Arundo</taxon>
    </lineage>
</organism>
<accession>A0A0A9HMD3</accession>